<keyword evidence="4 5" id="KW-0472">Membrane</keyword>
<name>A0A7H5A9G0_9ENTR</name>
<evidence type="ECO:0000256" key="4">
    <source>
        <dbReference type="ARBA" id="ARBA00023136"/>
    </source>
</evidence>
<comment type="caution">
    <text evidence="7">The sequence shown here is derived from an EMBL/GenBank/DDBJ whole genome shotgun (WGS) entry which is preliminary data.</text>
</comment>
<dbReference type="RefSeq" id="WP_004853189.1">
    <property type="nucleotide sequence ID" value="NZ_CABGKN010000015.1"/>
</dbReference>
<keyword evidence="2 5" id="KW-0812">Transmembrane</keyword>
<evidence type="ECO:0000256" key="2">
    <source>
        <dbReference type="ARBA" id="ARBA00022692"/>
    </source>
</evidence>
<comment type="subcellular location">
    <subcellularLocation>
        <location evidence="1">Membrane</location>
        <topology evidence="1">Multi-pass membrane protein</topology>
    </subcellularLocation>
</comment>
<dbReference type="PANTHER" id="PTHR37422:SF17">
    <property type="entry name" value="O-ANTIGEN LIGASE"/>
    <property type="match status" value="1"/>
</dbReference>
<evidence type="ECO:0000256" key="5">
    <source>
        <dbReference type="SAM" id="Phobius"/>
    </source>
</evidence>
<feature type="transmembrane region" description="Helical" evidence="5">
    <location>
        <begin position="95"/>
        <end position="112"/>
    </location>
</feature>
<feature type="transmembrane region" description="Helical" evidence="5">
    <location>
        <begin position="157"/>
        <end position="175"/>
    </location>
</feature>
<keyword evidence="3 5" id="KW-1133">Transmembrane helix</keyword>
<gene>
    <name evidence="7" type="ORF">L373_01996</name>
</gene>
<evidence type="ECO:0000313" key="7">
    <source>
        <dbReference type="EMBL" id="EWF89501.1"/>
    </source>
</evidence>
<feature type="transmembrane region" description="Helical" evidence="5">
    <location>
        <begin position="124"/>
        <end position="145"/>
    </location>
</feature>
<feature type="transmembrane region" description="Helical" evidence="5">
    <location>
        <begin position="32"/>
        <end position="50"/>
    </location>
</feature>
<protein>
    <recommendedName>
        <fullName evidence="6">O-antigen ligase-related domain-containing protein</fullName>
    </recommendedName>
</protein>
<accession>A0A7H5A9G0</accession>
<feature type="domain" description="O-antigen ligase-related" evidence="6">
    <location>
        <begin position="189"/>
        <end position="336"/>
    </location>
</feature>
<dbReference type="GO" id="GO:0016020">
    <property type="term" value="C:membrane"/>
    <property type="evidence" value="ECO:0007669"/>
    <property type="project" value="UniProtKB-SubCell"/>
</dbReference>
<feature type="transmembrane region" description="Helical" evidence="5">
    <location>
        <begin position="334"/>
        <end position="354"/>
    </location>
</feature>
<organism evidence="7 8">
    <name type="scientific">Klebsiella michiganensis</name>
    <dbReference type="NCBI Taxonomy" id="1134687"/>
    <lineage>
        <taxon>Bacteria</taxon>
        <taxon>Pseudomonadati</taxon>
        <taxon>Pseudomonadota</taxon>
        <taxon>Gammaproteobacteria</taxon>
        <taxon>Enterobacterales</taxon>
        <taxon>Enterobacteriaceae</taxon>
        <taxon>Klebsiella/Raoultella group</taxon>
        <taxon>Klebsiella</taxon>
    </lineage>
</organism>
<dbReference type="AlphaFoldDB" id="A0A7H5A9G0"/>
<feature type="transmembrane region" description="Helical" evidence="5">
    <location>
        <begin position="361"/>
        <end position="380"/>
    </location>
</feature>
<dbReference type="PANTHER" id="PTHR37422">
    <property type="entry name" value="TEICHURONIC ACID BIOSYNTHESIS PROTEIN TUAE"/>
    <property type="match status" value="1"/>
</dbReference>
<evidence type="ECO:0000259" key="6">
    <source>
        <dbReference type="Pfam" id="PF04932"/>
    </source>
</evidence>
<feature type="transmembrane region" description="Helical" evidence="5">
    <location>
        <begin position="184"/>
        <end position="200"/>
    </location>
</feature>
<feature type="transmembrane region" description="Helical" evidence="5">
    <location>
        <begin position="206"/>
        <end position="223"/>
    </location>
</feature>
<dbReference type="InterPro" id="IPR007016">
    <property type="entry name" value="O-antigen_ligase-rel_domated"/>
</dbReference>
<dbReference type="Proteomes" id="UP000020202">
    <property type="component" value="Unassembled WGS sequence"/>
</dbReference>
<dbReference type="InterPro" id="IPR051533">
    <property type="entry name" value="WaaL-like"/>
</dbReference>
<evidence type="ECO:0000256" key="1">
    <source>
        <dbReference type="ARBA" id="ARBA00004141"/>
    </source>
</evidence>
<feature type="transmembrane region" description="Helical" evidence="5">
    <location>
        <begin position="228"/>
        <end position="246"/>
    </location>
</feature>
<evidence type="ECO:0000313" key="8">
    <source>
        <dbReference type="Proteomes" id="UP000020202"/>
    </source>
</evidence>
<dbReference type="Pfam" id="PF04932">
    <property type="entry name" value="Wzy_C"/>
    <property type="match status" value="1"/>
</dbReference>
<feature type="transmembrane region" description="Helical" evidence="5">
    <location>
        <begin position="386"/>
        <end position="405"/>
    </location>
</feature>
<proteinExistence type="predicted"/>
<feature type="transmembrane region" description="Helical" evidence="5">
    <location>
        <begin position="57"/>
        <end position="75"/>
    </location>
</feature>
<sequence length="420" mass="47754">MIKEKYINFILLLAVISSSIIIPEQLLGRNIFYIYSSVVIIGSFFYFKKLTITRQDLILGAAIFLIGASQLLWSWRFPAHLTEIYRADTNYPKTGTYLIIGSVVISLFPAIMRLSGTGQLKKTTYYLLFGFITLTLYAIYCKIIAPGERLRINTSSTLSASLYTMYSLLTLYSLLRINIPYRKVLASFIIFSSLYILILTETRSALIVYPVILLYILFNKYAVAKWKALSICALSFILFSLMIGVFSPNVYKRASEIITDLTHYQQNNNTSIGARLTMWYSGINEIITHPGGVSAKERYEILADFINKKENGNPEALRNIPYHLHNDLIETMSLQGAASGLFLFFFYITLIYYMTRKKPSYAALFLCLPVLFFGTVDSLFIHVRFVIMLIGWLIIYTGLTGAFLVEDIPSPPLKKGNEAE</sequence>
<dbReference type="EMBL" id="JCNZ01000008">
    <property type="protein sequence ID" value="EWF89501.1"/>
    <property type="molecule type" value="Genomic_DNA"/>
</dbReference>
<feature type="transmembrane region" description="Helical" evidence="5">
    <location>
        <begin position="7"/>
        <end position="26"/>
    </location>
</feature>
<reference evidence="7 8" key="1">
    <citation type="submission" date="2014-01" db="EMBL/GenBank/DDBJ databases">
        <title>The Genome Sequence of Klebsiella oxytoca MGH 27.</title>
        <authorList>
            <consortium name="The Broad Institute Genomics Platform"/>
            <consortium name="The Broad Institute Genome Sequencing Center for Infectious Disease"/>
            <person name="Murphy C."/>
            <person name="Cosimi L."/>
            <person name="Cerqueira G."/>
            <person name="Feldgarden M."/>
            <person name="Earl A."/>
            <person name="Hung D."/>
            <person name="Onderdonk A.B."/>
            <person name="Ferraro M.J."/>
            <person name="Hooper D."/>
            <person name="Dekker J."/>
            <person name="O'Brien T."/>
            <person name="Huang S."/>
            <person name="Quan V."/>
            <person name="Ernst C."/>
            <person name="Delaney M."/>
            <person name="DuBois A."/>
            <person name="Kim D.S."/>
            <person name="Young S.K."/>
            <person name="Zeng Q."/>
            <person name="Gargeya S."/>
            <person name="Fitzgerald M."/>
            <person name="Abouelleil A."/>
            <person name="Alvarado L."/>
            <person name="Berlin A.M."/>
            <person name="Chapman S.B."/>
            <person name="Gainer-Dewar J."/>
            <person name="Goldberg J."/>
            <person name="Gnerre S."/>
            <person name="Griggs A."/>
            <person name="Gujja S."/>
            <person name="Hansen M."/>
            <person name="Howarth C."/>
            <person name="Imamovic A."/>
            <person name="Ireland A."/>
            <person name="Larimer J."/>
            <person name="McCowan C."/>
            <person name="Murphy C."/>
            <person name="Pearson M."/>
            <person name="Poon T.W."/>
            <person name="Priest M."/>
            <person name="Roberts A."/>
            <person name="Saif S."/>
            <person name="Shea T."/>
            <person name="Sykes S."/>
            <person name="Wortman J."/>
            <person name="Nusbaum C."/>
            <person name="Birren B."/>
        </authorList>
    </citation>
    <scope>NUCLEOTIDE SEQUENCE [LARGE SCALE GENOMIC DNA]</scope>
    <source>
        <strain evidence="7 8">MGH 27</strain>
    </source>
</reference>
<evidence type="ECO:0000256" key="3">
    <source>
        <dbReference type="ARBA" id="ARBA00022989"/>
    </source>
</evidence>